<reference evidence="1" key="1">
    <citation type="submission" date="2014-11" db="EMBL/GenBank/DDBJ databases">
        <authorList>
            <person name="Amaro Gonzalez C."/>
        </authorList>
    </citation>
    <scope>NUCLEOTIDE SEQUENCE</scope>
</reference>
<name>A0A0E9U7V1_ANGAN</name>
<reference evidence="1" key="2">
    <citation type="journal article" date="2015" name="Fish Shellfish Immunol.">
        <title>Early steps in the European eel (Anguilla anguilla)-Vibrio vulnificus interaction in the gills: Role of the RtxA13 toxin.</title>
        <authorList>
            <person name="Callol A."/>
            <person name="Pajuelo D."/>
            <person name="Ebbesson L."/>
            <person name="Teles M."/>
            <person name="MacKenzie S."/>
            <person name="Amaro C."/>
        </authorList>
    </citation>
    <scope>NUCLEOTIDE SEQUENCE</scope>
</reference>
<sequence length="27" mass="2991">MPLILMCAAILLECLLKTVWTGTFPVL</sequence>
<dbReference type="EMBL" id="GBXM01046780">
    <property type="protein sequence ID" value="JAH61797.1"/>
    <property type="molecule type" value="Transcribed_RNA"/>
</dbReference>
<protein>
    <submittedName>
        <fullName evidence="1">Uncharacterized protein</fullName>
    </submittedName>
</protein>
<evidence type="ECO:0000313" key="1">
    <source>
        <dbReference type="EMBL" id="JAH61797.1"/>
    </source>
</evidence>
<organism evidence="1">
    <name type="scientific">Anguilla anguilla</name>
    <name type="common">European freshwater eel</name>
    <name type="synonym">Muraena anguilla</name>
    <dbReference type="NCBI Taxonomy" id="7936"/>
    <lineage>
        <taxon>Eukaryota</taxon>
        <taxon>Metazoa</taxon>
        <taxon>Chordata</taxon>
        <taxon>Craniata</taxon>
        <taxon>Vertebrata</taxon>
        <taxon>Euteleostomi</taxon>
        <taxon>Actinopterygii</taxon>
        <taxon>Neopterygii</taxon>
        <taxon>Teleostei</taxon>
        <taxon>Anguilliformes</taxon>
        <taxon>Anguillidae</taxon>
        <taxon>Anguilla</taxon>
    </lineage>
</organism>
<proteinExistence type="predicted"/>
<accession>A0A0E9U7V1</accession>
<dbReference type="AlphaFoldDB" id="A0A0E9U7V1"/>